<reference evidence="1" key="1">
    <citation type="journal article" date="2022" name="G3 (Bethesda)">
        <title>High quality genome of the basidiomycete yeast Dioszegia hungarica PDD-24b-2 isolated from cloud water.</title>
        <authorList>
            <person name="Jarrige D."/>
            <person name="Haridas S."/>
            <person name="Bleykasten-Grosshans C."/>
            <person name="Joly M."/>
            <person name="Nadalig T."/>
            <person name="Sancelme M."/>
            <person name="Vuilleumier S."/>
            <person name="Grigoriev I.V."/>
            <person name="Amato P."/>
            <person name="Bringel F."/>
        </authorList>
    </citation>
    <scope>NUCLEOTIDE SEQUENCE</scope>
    <source>
        <strain evidence="1">PDD-24b-2</strain>
    </source>
</reference>
<organism evidence="1 2">
    <name type="scientific">Dioszegia hungarica</name>
    <dbReference type="NCBI Taxonomy" id="4972"/>
    <lineage>
        <taxon>Eukaryota</taxon>
        <taxon>Fungi</taxon>
        <taxon>Dikarya</taxon>
        <taxon>Basidiomycota</taxon>
        <taxon>Agaricomycotina</taxon>
        <taxon>Tremellomycetes</taxon>
        <taxon>Tremellales</taxon>
        <taxon>Bulleribasidiaceae</taxon>
        <taxon>Dioszegia</taxon>
    </lineage>
</organism>
<accession>A0AA38LUY6</accession>
<proteinExistence type="predicted"/>
<dbReference type="Proteomes" id="UP001164286">
    <property type="component" value="Unassembled WGS sequence"/>
</dbReference>
<gene>
    <name evidence="1" type="ORF">MKK02DRAFT_32478</name>
</gene>
<protein>
    <submittedName>
        <fullName evidence="1">Uncharacterized protein</fullName>
    </submittedName>
</protein>
<dbReference type="GeneID" id="77727716"/>
<sequence length="313" mass="34081">MSHSAPRHALRRARVASAPHLDCLPLASSSIIPGTTSSNSPPTLKPRSCTYQPKLYTKHSTMMSRIVRRVYTTGTVSAASAAGATVKTARPRPIIIRTQVAPAPASAPAPAPIGTKYSEGQMNEALVYAGIIGAGGVLLAQTFWGIHKDSKKADEEKRDWDLESKLATRDRRIAEVEDRMSVIEAVSSARSSSPAPLASPPFPLPDVDSLLRARLYPFLHYSHVMNDLSLCSYGLSVTVQLLHYASKPFSCRGVVNTAVHILQPDLHSLDVQDSLFHLVPSLPRSPRFQVSNPARSLKKPVECYFRDPERTAA</sequence>
<dbReference type="AlphaFoldDB" id="A0AA38LUY6"/>
<name>A0AA38LUY6_9TREE</name>
<evidence type="ECO:0000313" key="2">
    <source>
        <dbReference type="Proteomes" id="UP001164286"/>
    </source>
</evidence>
<dbReference type="EMBL" id="JAKWFO010000004">
    <property type="protein sequence ID" value="KAI9637692.1"/>
    <property type="molecule type" value="Genomic_DNA"/>
</dbReference>
<keyword evidence="2" id="KW-1185">Reference proteome</keyword>
<dbReference type="RefSeq" id="XP_052947469.1">
    <property type="nucleotide sequence ID" value="XM_053088511.1"/>
</dbReference>
<comment type="caution">
    <text evidence="1">The sequence shown here is derived from an EMBL/GenBank/DDBJ whole genome shotgun (WGS) entry which is preliminary data.</text>
</comment>
<evidence type="ECO:0000313" key="1">
    <source>
        <dbReference type="EMBL" id="KAI9637692.1"/>
    </source>
</evidence>